<reference evidence="2 3" key="1">
    <citation type="submission" date="2021-06" db="EMBL/GenBank/DDBJ databases">
        <authorList>
            <person name="Palmer J.M."/>
        </authorList>
    </citation>
    <scope>NUCLEOTIDE SEQUENCE [LARGE SCALE GENOMIC DNA]</scope>
    <source>
        <strain evidence="3">if_2019</strain>
        <tissue evidence="2">Muscle</tissue>
    </source>
</reference>
<dbReference type="EMBL" id="JAHRIQ010081347">
    <property type="protein sequence ID" value="MEQ2246973.1"/>
    <property type="molecule type" value="Genomic_DNA"/>
</dbReference>
<feature type="compositionally biased region" description="Low complexity" evidence="1">
    <location>
        <begin position="302"/>
        <end position="311"/>
    </location>
</feature>
<organism evidence="2 3">
    <name type="scientific">Ilyodon furcidens</name>
    <name type="common">goldbreast splitfin</name>
    <dbReference type="NCBI Taxonomy" id="33524"/>
    <lineage>
        <taxon>Eukaryota</taxon>
        <taxon>Metazoa</taxon>
        <taxon>Chordata</taxon>
        <taxon>Craniata</taxon>
        <taxon>Vertebrata</taxon>
        <taxon>Euteleostomi</taxon>
        <taxon>Actinopterygii</taxon>
        <taxon>Neopterygii</taxon>
        <taxon>Teleostei</taxon>
        <taxon>Neoteleostei</taxon>
        <taxon>Acanthomorphata</taxon>
        <taxon>Ovalentaria</taxon>
        <taxon>Atherinomorphae</taxon>
        <taxon>Cyprinodontiformes</taxon>
        <taxon>Goodeidae</taxon>
        <taxon>Ilyodon</taxon>
    </lineage>
</organism>
<comment type="caution">
    <text evidence="2">The sequence shown here is derived from an EMBL/GenBank/DDBJ whole genome shotgun (WGS) entry which is preliminary data.</text>
</comment>
<proteinExistence type="predicted"/>
<evidence type="ECO:0000313" key="2">
    <source>
        <dbReference type="EMBL" id="MEQ2246973.1"/>
    </source>
</evidence>
<feature type="region of interest" description="Disordered" evidence="1">
    <location>
        <begin position="292"/>
        <end position="311"/>
    </location>
</feature>
<keyword evidence="3" id="KW-1185">Reference proteome</keyword>
<evidence type="ECO:0000313" key="3">
    <source>
        <dbReference type="Proteomes" id="UP001482620"/>
    </source>
</evidence>
<protein>
    <submittedName>
        <fullName evidence="2">Uncharacterized protein</fullName>
    </submittedName>
</protein>
<gene>
    <name evidence="2" type="ORF">ILYODFUR_004520</name>
</gene>
<accession>A0ABV0US24</accession>
<sequence>MGHNLLPESLKLFVSRVGGVSCNPSCLPPNPGVMQFLKRRNIATNHPLCRANDTLQPALVLDGGSSVPDGDGGERNCQVLIHSCRPSSGNQEKSCSALEADVRLFCSSACGSLGSWCLSPAVYGREAGYTLDRSPVHHRREREKGVKSFHASVDNSEKNSPFSFFMASLAESMLFYFISPSKMSSGPEKRVVFLGIVVTFHVFPTLPIKPFYPPTPSNSSLESIFCHASLNKALEQGYASLLVEGILLISSFWRNCFHRSLDSISGKALCGIWEHKVQERQNRLSGRRDSACSDCLTPHGPPSLSGSPLLR</sequence>
<dbReference type="Proteomes" id="UP001482620">
    <property type="component" value="Unassembled WGS sequence"/>
</dbReference>
<evidence type="ECO:0000256" key="1">
    <source>
        <dbReference type="SAM" id="MobiDB-lite"/>
    </source>
</evidence>
<name>A0ABV0US24_9TELE</name>